<dbReference type="Gene3D" id="3.90.79.10">
    <property type="entry name" value="Nucleoside Triphosphate Pyrophosphohydrolase"/>
    <property type="match status" value="1"/>
</dbReference>
<evidence type="ECO:0000256" key="2">
    <source>
        <dbReference type="ARBA" id="ARBA00022801"/>
    </source>
</evidence>
<organism evidence="4 5">
    <name type="scientific">Thermaerobacter composti</name>
    <dbReference type="NCBI Taxonomy" id="554949"/>
    <lineage>
        <taxon>Bacteria</taxon>
        <taxon>Bacillati</taxon>
        <taxon>Bacillota</taxon>
        <taxon>Clostridia</taxon>
        <taxon>Eubacteriales</taxon>
        <taxon>Clostridiales Family XVII. Incertae Sedis</taxon>
        <taxon>Thermaerobacter</taxon>
    </lineage>
</organism>
<evidence type="ECO:0000313" key="5">
    <source>
        <dbReference type="Proteomes" id="UP001304683"/>
    </source>
</evidence>
<evidence type="ECO:0000313" key="4">
    <source>
        <dbReference type="EMBL" id="WPD18140.1"/>
    </source>
</evidence>
<dbReference type="EC" id="3.6.-.-" evidence="4"/>
<dbReference type="PROSITE" id="PS00893">
    <property type="entry name" value="NUDIX_BOX"/>
    <property type="match status" value="1"/>
</dbReference>
<keyword evidence="2 4" id="KW-0378">Hydrolase</keyword>
<dbReference type="Pfam" id="PF00293">
    <property type="entry name" value="NUDIX"/>
    <property type="match status" value="1"/>
</dbReference>
<comment type="cofactor">
    <cofactor evidence="1">
        <name>Mg(2+)</name>
        <dbReference type="ChEBI" id="CHEBI:18420"/>
    </cofactor>
</comment>
<dbReference type="SUPFAM" id="SSF55811">
    <property type="entry name" value="Nudix"/>
    <property type="match status" value="1"/>
</dbReference>
<keyword evidence="5" id="KW-1185">Reference proteome</keyword>
<dbReference type="EMBL" id="CP132508">
    <property type="protein sequence ID" value="WPD18140.1"/>
    <property type="molecule type" value="Genomic_DNA"/>
</dbReference>
<proteinExistence type="predicted"/>
<dbReference type="RefSeq" id="WP_243123345.1">
    <property type="nucleotide sequence ID" value="NZ_CP132508.1"/>
</dbReference>
<dbReference type="PANTHER" id="PTHR43046">
    <property type="entry name" value="GDP-MANNOSE MANNOSYL HYDROLASE"/>
    <property type="match status" value="1"/>
</dbReference>
<accession>A0ABZ0QNY6</accession>
<evidence type="ECO:0000256" key="1">
    <source>
        <dbReference type="ARBA" id="ARBA00001946"/>
    </source>
</evidence>
<dbReference type="InterPro" id="IPR020084">
    <property type="entry name" value="NUDIX_hydrolase_CS"/>
</dbReference>
<dbReference type="CDD" id="cd02883">
    <property type="entry name" value="NUDIX_Hydrolase"/>
    <property type="match status" value="1"/>
</dbReference>
<dbReference type="PANTHER" id="PTHR43046:SF14">
    <property type="entry name" value="MUTT_NUDIX FAMILY PROTEIN"/>
    <property type="match status" value="1"/>
</dbReference>
<dbReference type="GO" id="GO:0016787">
    <property type="term" value="F:hydrolase activity"/>
    <property type="evidence" value="ECO:0007669"/>
    <property type="project" value="UniProtKB-KW"/>
</dbReference>
<reference evidence="4 5" key="1">
    <citation type="submission" date="2023-08" db="EMBL/GenBank/DDBJ databases">
        <title>Genome sequence of Thermaerobacter compostii strain Ins1, a spore-forming filamentous bacterium isolated from a deep geothermal reservoir.</title>
        <authorList>
            <person name="Bregnard D."/>
            <person name="Gonzalez D."/>
            <person name="Junier P."/>
        </authorList>
    </citation>
    <scope>NUCLEOTIDE SEQUENCE [LARGE SCALE GENOMIC DNA]</scope>
    <source>
        <strain evidence="4 5">Ins1</strain>
    </source>
</reference>
<gene>
    <name evidence="4" type="ORF">Q5761_07005</name>
</gene>
<dbReference type="InterPro" id="IPR000086">
    <property type="entry name" value="NUDIX_hydrolase_dom"/>
</dbReference>
<dbReference type="InterPro" id="IPR015797">
    <property type="entry name" value="NUDIX_hydrolase-like_dom_sf"/>
</dbReference>
<sequence length="214" mass="23656">MDAPWASRERGAAMVECPDFPAEELAAVEARLGRPRTMAWQGEVGPEELALVRSSTRRGRHHDLTFFAFDPAGRVAAIRKPSFPPGVYRAPSGGARPGEPLLDGLRREAWEETGLDIEPTCYLLRVRARFTCGEQWEDWVSHVFVARTASTRLDPQDRREIAEARFVTVEELAGPIRQRMLATGRGLFRYRVALTDATLAALAQSGCLADPPGA</sequence>
<dbReference type="Proteomes" id="UP001304683">
    <property type="component" value="Chromosome"/>
</dbReference>
<protein>
    <submittedName>
        <fullName evidence="4">NUDIX hydrolase</fullName>
        <ecNumber evidence="4">3.6.-.-</ecNumber>
    </submittedName>
</protein>
<evidence type="ECO:0000259" key="3">
    <source>
        <dbReference type="PROSITE" id="PS51462"/>
    </source>
</evidence>
<dbReference type="PROSITE" id="PS51462">
    <property type="entry name" value="NUDIX"/>
    <property type="match status" value="1"/>
</dbReference>
<feature type="domain" description="Nudix hydrolase" evidence="3">
    <location>
        <begin position="59"/>
        <end position="194"/>
    </location>
</feature>
<name>A0ABZ0QNY6_9FIRM</name>